<sequence>MPTSLLIKNGRIIDPANKVDCIRDLLIVDGRIADPTAVPPSESSDSSEIQEIDAAGCWVVPGLIDMHVHLREPGEEYKEDILSGTRAAAAGGFTAVACMPNTKPVNDSRAVTVLILSQAEKADARVYPVAAISQNSQGNALTEFGELKANGVVAVSDDGLPVRDSQLMRRAMEYADDHGLLVISHSEEPSLSNGVMNEGIISTRLGLKGIPTAAESIMVYREIALAECLGKRVHIAHVSCAMSAELIRSAKARGVRVTAETAPHYFTLTDEAVMGYTTNAKMNPPLRSEKDRQAIRQGLADGTFDAIATDHAPHSMLEKEVEFDRAMNGIIGLETSLPLSLALVREGVINEQKLVELMSVNPARILGVEGGTLSTGAVADVTVINLTLPLPILKSRWSRKARTRHF</sequence>
<organism evidence="8 9">
    <name type="scientific">Candidatus Electrothrix aarhusensis</name>
    <dbReference type="NCBI Taxonomy" id="1859131"/>
    <lineage>
        <taxon>Bacteria</taxon>
        <taxon>Pseudomonadati</taxon>
        <taxon>Thermodesulfobacteriota</taxon>
        <taxon>Desulfobulbia</taxon>
        <taxon>Desulfobulbales</taxon>
        <taxon>Desulfobulbaceae</taxon>
        <taxon>Candidatus Electrothrix</taxon>
    </lineage>
</organism>
<keyword evidence="6" id="KW-0862">Zinc</keyword>
<feature type="binding site" evidence="6">
    <location>
        <position position="158"/>
    </location>
    <ligand>
        <name>Zn(2+)</name>
        <dbReference type="ChEBI" id="CHEBI:29105"/>
        <label>1</label>
    </ligand>
</feature>
<evidence type="ECO:0000256" key="5">
    <source>
        <dbReference type="ARBA" id="ARBA00022975"/>
    </source>
</evidence>
<comment type="catalytic activity">
    <reaction evidence="6">
        <text>(S)-dihydroorotate + H2O = N-carbamoyl-L-aspartate + H(+)</text>
        <dbReference type="Rhea" id="RHEA:24296"/>
        <dbReference type="ChEBI" id="CHEBI:15377"/>
        <dbReference type="ChEBI" id="CHEBI:15378"/>
        <dbReference type="ChEBI" id="CHEBI:30864"/>
        <dbReference type="ChEBI" id="CHEBI:32814"/>
        <dbReference type="EC" id="3.5.2.3"/>
    </reaction>
</comment>
<dbReference type="EC" id="3.5.2.3" evidence="6"/>
<evidence type="ECO:0000313" key="9">
    <source>
        <dbReference type="Proteomes" id="UP000287853"/>
    </source>
</evidence>
<dbReference type="GO" id="GO:0044205">
    <property type="term" value="P:'de novo' UMP biosynthetic process"/>
    <property type="evidence" value="ECO:0007669"/>
    <property type="project" value="UniProtKB-UniRule"/>
</dbReference>
<dbReference type="PANTHER" id="PTHR43668:SF2">
    <property type="entry name" value="ALLANTOINASE"/>
    <property type="match status" value="1"/>
</dbReference>
<proteinExistence type="inferred from homology"/>
<keyword evidence="5 6" id="KW-0665">Pyrimidine biosynthesis</keyword>
<dbReference type="InterPro" id="IPR002195">
    <property type="entry name" value="Dihydroorotase_CS"/>
</dbReference>
<feature type="domain" description="Dihydroorotase catalytic" evidence="7">
    <location>
        <begin position="59"/>
        <end position="240"/>
    </location>
</feature>
<feature type="binding site" evidence="6">
    <location>
        <position position="101"/>
    </location>
    <ligand>
        <name>substrate</name>
    </ligand>
</feature>
<dbReference type="InterPro" id="IPR032466">
    <property type="entry name" value="Metal_Hydrolase"/>
</dbReference>
<protein>
    <recommendedName>
        <fullName evidence="6">Dihydroorotase</fullName>
        <shortName evidence="6">DHOase</shortName>
        <ecNumber evidence="6">3.5.2.3</ecNumber>
    </recommendedName>
</protein>
<dbReference type="Gene3D" id="2.30.40.10">
    <property type="entry name" value="Urease, subunit C, domain 1"/>
    <property type="match status" value="1"/>
</dbReference>
<evidence type="ECO:0000256" key="3">
    <source>
        <dbReference type="ARBA" id="ARBA00022723"/>
    </source>
</evidence>
<comment type="caution">
    <text evidence="8">The sequence shown here is derived from an EMBL/GenBank/DDBJ whole genome shotgun (WGS) entry which is preliminary data.</text>
</comment>
<dbReference type="CDD" id="cd01317">
    <property type="entry name" value="DHOase_IIa"/>
    <property type="match status" value="1"/>
</dbReference>
<accession>A0A3S3UAV3</accession>
<feature type="binding site" evidence="6">
    <location>
        <position position="310"/>
    </location>
    <ligand>
        <name>Zn(2+)</name>
        <dbReference type="ChEBI" id="CHEBI:29105"/>
        <label>1</label>
    </ligand>
</feature>
<dbReference type="PANTHER" id="PTHR43668">
    <property type="entry name" value="ALLANTOINASE"/>
    <property type="match status" value="1"/>
</dbReference>
<dbReference type="GO" id="GO:0006145">
    <property type="term" value="P:purine nucleobase catabolic process"/>
    <property type="evidence" value="ECO:0007669"/>
    <property type="project" value="TreeGrafter"/>
</dbReference>
<dbReference type="SUPFAM" id="SSF51338">
    <property type="entry name" value="Composite domain of metallo-dependent hydrolases"/>
    <property type="match status" value="1"/>
</dbReference>
<comment type="cofactor">
    <cofactor evidence="6">
        <name>Zn(2+)</name>
        <dbReference type="ChEBI" id="CHEBI:29105"/>
    </cofactor>
    <text evidence="6">Binds 2 Zn(2+) ions per subunit.</text>
</comment>
<dbReference type="PROSITE" id="PS00482">
    <property type="entry name" value="DIHYDROOROTASE_1"/>
    <property type="match status" value="1"/>
</dbReference>
<dbReference type="Pfam" id="PF12890">
    <property type="entry name" value="DHOase"/>
    <property type="match status" value="1"/>
</dbReference>
<dbReference type="InterPro" id="IPR050138">
    <property type="entry name" value="DHOase/Allantoinase_Hydrolase"/>
</dbReference>
<feature type="binding site" evidence="6">
    <location>
        <position position="67"/>
    </location>
    <ligand>
        <name>Zn(2+)</name>
        <dbReference type="ChEBI" id="CHEBI:29105"/>
        <label>1</label>
    </ligand>
</feature>
<comment type="function">
    <text evidence="1 6">Catalyzes the reversible cyclization of carbamoyl aspartate to dihydroorotate.</text>
</comment>
<dbReference type="PROSITE" id="PS00483">
    <property type="entry name" value="DIHYDROOROTASE_2"/>
    <property type="match status" value="1"/>
</dbReference>
<feature type="binding site" evidence="6">
    <location>
        <position position="185"/>
    </location>
    <ligand>
        <name>Zn(2+)</name>
        <dbReference type="ChEBI" id="CHEBI:29105"/>
        <label>2</label>
    </ligand>
</feature>
<keyword evidence="4 6" id="KW-0378">Hydrolase</keyword>
<feature type="binding site" evidence="6">
    <location>
        <position position="283"/>
    </location>
    <ligand>
        <name>substrate</name>
    </ligand>
</feature>
<dbReference type="UniPathway" id="UPA00070">
    <property type="reaction ID" value="UER00117"/>
</dbReference>
<feature type="binding site" evidence="6">
    <location>
        <begin position="69"/>
        <end position="71"/>
    </location>
    <ligand>
        <name>substrate</name>
    </ligand>
</feature>
<feature type="active site" evidence="6">
    <location>
        <position position="310"/>
    </location>
</feature>
<dbReference type="GO" id="GO:0004151">
    <property type="term" value="F:dihydroorotase activity"/>
    <property type="evidence" value="ECO:0007669"/>
    <property type="project" value="UniProtKB-UniRule"/>
</dbReference>
<gene>
    <name evidence="6" type="primary">pyrC</name>
    <name evidence="8" type="ORF">H206_00097</name>
</gene>
<feature type="binding site" evidence="6">
    <location>
        <position position="69"/>
    </location>
    <ligand>
        <name>Zn(2+)</name>
        <dbReference type="ChEBI" id="CHEBI:29105"/>
        <label>1</label>
    </ligand>
</feature>
<dbReference type="Gene3D" id="3.20.20.140">
    <property type="entry name" value="Metal-dependent hydrolases"/>
    <property type="match status" value="1"/>
</dbReference>
<dbReference type="InterPro" id="IPR011059">
    <property type="entry name" value="Metal-dep_hydrolase_composite"/>
</dbReference>
<dbReference type="NCBIfam" id="TIGR00857">
    <property type="entry name" value="pyrC_multi"/>
    <property type="match status" value="1"/>
</dbReference>
<evidence type="ECO:0000313" key="8">
    <source>
        <dbReference type="EMBL" id="RWX46027.1"/>
    </source>
</evidence>
<feature type="binding site" evidence="6">
    <location>
        <position position="237"/>
    </location>
    <ligand>
        <name>Zn(2+)</name>
        <dbReference type="ChEBI" id="CHEBI:29105"/>
        <label>2</label>
    </ligand>
</feature>
<comment type="pathway">
    <text evidence="6">Pyrimidine metabolism; UMP biosynthesis via de novo pathway; (S)-dihydroorotate from bicarbonate: step 3/3.</text>
</comment>
<dbReference type="InterPro" id="IPR004722">
    <property type="entry name" value="DHOase"/>
</dbReference>
<dbReference type="HAMAP" id="MF_00220_B">
    <property type="entry name" value="PyrC_classI_B"/>
    <property type="match status" value="1"/>
</dbReference>
<evidence type="ECO:0000256" key="6">
    <source>
        <dbReference type="HAMAP-Rule" id="MF_00220"/>
    </source>
</evidence>
<evidence type="ECO:0000256" key="1">
    <source>
        <dbReference type="ARBA" id="ARBA00002368"/>
    </source>
</evidence>
<name>A0A3S3UAV3_9BACT</name>
<dbReference type="InterPro" id="IPR024403">
    <property type="entry name" value="DHOase_cat"/>
</dbReference>
<dbReference type="Proteomes" id="UP000287853">
    <property type="component" value="Unassembled WGS sequence"/>
</dbReference>
<reference evidence="8 9" key="1">
    <citation type="submission" date="2017-01" db="EMBL/GenBank/DDBJ databases">
        <title>The cable genome- insights into the physiology and evolution of filamentous bacteria capable of sulfide oxidation via long distance electron transfer.</title>
        <authorList>
            <person name="Schreiber L."/>
            <person name="Bjerg J.T."/>
            <person name="Boggild A."/>
            <person name="Van De Vossenberg J."/>
            <person name="Meysman F."/>
            <person name="Nielsen L.P."/>
            <person name="Schramm A."/>
            <person name="Kjeldsen K.U."/>
        </authorList>
    </citation>
    <scope>NUCLEOTIDE SEQUENCE [LARGE SCALE GENOMIC DNA]</scope>
    <source>
        <strain evidence="8">MCF</strain>
    </source>
</reference>
<dbReference type="GO" id="GO:0004038">
    <property type="term" value="F:allantoinase activity"/>
    <property type="evidence" value="ECO:0007669"/>
    <property type="project" value="TreeGrafter"/>
</dbReference>
<evidence type="ECO:0000256" key="2">
    <source>
        <dbReference type="ARBA" id="ARBA00010286"/>
    </source>
</evidence>
<dbReference type="GO" id="GO:0008270">
    <property type="term" value="F:zinc ion binding"/>
    <property type="evidence" value="ECO:0007669"/>
    <property type="project" value="UniProtKB-UniRule"/>
</dbReference>
<keyword evidence="3 6" id="KW-0479">Metal-binding</keyword>
<comment type="caution">
    <text evidence="6">Lacks conserved residue(s) required for the propagation of feature annotation.</text>
</comment>
<evidence type="ECO:0000259" key="7">
    <source>
        <dbReference type="Pfam" id="PF12890"/>
    </source>
</evidence>
<keyword evidence="9" id="KW-1185">Reference proteome</keyword>
<dbReference type="AlphaFoldDB" id="A0A3S3UAV3"/>
<dbReference type="SUPFAM" id="SSF51556">
    <property type="entry name" value="Metallo-dependent hydrolases"/>
    <property type="match status" value="1"/>
</dbReference>
<feature type="binding site" evidence="6">
    <location>
        <position position="158"/>
    </location>
    <ligand>
        <name>Zn(2+)</name>
        <dbReference type="ChEBI" id="CHEBI:29105"/>
        <label>2</label>
    </ligand>
</feature>
<dbReference type="GO" id="GO:0005737">
    <property type="term" value="C:cytoplasm"/>
    <property type="evidence" value="ECO:0007669"/>
    <property type="project" value="TreeGrafter"/>
</dbReference>
<feature type="binding site" evidence="6">
    <location>
        <position position="314"/>
    </location>
    <ligand>
        <name>substrate</name>
    </ligand>
</feature>
<evidence type="ECO:0000256" key="4">
    <source>
        <dbReference type="ARBA" id="ARBA00022801"/>
    </source>
</evidence>
<dbReference type="EMBL" id="MTKO01000070">
    <property type="protein sequence ID" value="RWX46027.1"/>
    <property type="molecule type" value="Genomic_DNA"/>
</dbReference>
<comment type="similarity">
    <text evidence="2 6">Belongs to the metallo-dependent hydrolases superfamily. DHOase family. Class I DHOase subfamily.</text>
</comment>